<reference evidence="2 3" key="1">
    <citation type="submission" date="2018-08" db="EMBL/GenBank/DDBJ databases">
        <title>A genome reference for cultivated species of the human gut microbiota.</title>
        <authorList>
            <person name="Zou Y."/>
            <person name="Xue W."/>
            <person name="Luo G."/>
        </authorList>
    </citation>
    <scope>NUCLEOTIDE SEQUENCE [LARGE SCALE GENOMIC DNA]</scope>
    <source>
        <strain evidence="2 3">TM10-17</strain>
    </source>
</reference>
<dbReference type="AlphaFoldDB" id="A0A374N3X7"/>
<protein>
    <submittedName>
        <fullName evidence="2">Uncharacterized protein</fullName>
    </submittedName>
</protein>
<sequence length="87" mass="10712">MSDIQQISENTLLWFILAAIFNLLWLIIWLFQTVKIGEPTVSDYYRNYNDGRGYLLNEELYNKALYRYKKCNNKRRWFILLYDYVNK</sequence>
<evidence type="ECO:0000313" key="2">
    <source>
        <dbReference type="EMBL" id="RGI78396.1"/>
    </source>
</evidence>
<name>A0A374N3X7_BACUN</name>
<keyword evidence="1" id="KW-1133">Transmembrane helix</keyword>
<organism evidence="2 3">
    <name type="scientific">Bacteroides uniformis</name>
    <dbReference type="NCBI Taxonomy" id="820"/>
    <lineage>
        <taxon>Bacteria</taxon>
        <taxon>Pseudomonadati</taxon>
        <taxon>Bacteroidota</taxon>
        <taxon>Bacteroidia</taxon>
        <taxon>Bacteroidales</taxon>
        <taxon>Bacteroidaceae</taxon>
        <taxon>Bacteroides</taxon>
    </lineage>
</organism>
<gene>
    <name evidence="2" type="ORF">DXD90_03625</name>
</gene>
<evidence type="ECO:0000313" key="3">
    <source>
        <dbReference type="Proteomes" id="UP000263754"/>
    </source>
</evidence>
<proteinExistence type="predicted"/>
<evidence type="ECO:0000256" key="1">
    <source>
        <dbReference type="SAM" id="Phobius"/>
    </source>
</evidence>
<keyword evidence="1" id="KW-0812">Transmembrane</keyword>
<comment type="caution">
    <text evidence="2">The sequence shown here is derived from an EMBL/GenBank/DDBJ whole genome shotgun (WGS) entry which is preliminary data.</text>
</comment>
<dbReference type="Proteomes" id="UP000263754">
    <property type="component" value="Unassembled WGS sequence"/>
</dbReference>
<accession>A0A374N3X7</accession>
<keyword evidence="1" id="KW-0472">Membrane</keyword>
<feature type="transmembrane region" description="Helical" evidence="1">
    <location>
        <begin position="12"/>
        <end position="31"/>
    </location>
</feature>
<dbReference type="EMBL" id="QSOF01000003">
    <property type="protein sequence ID" value="RGI78396.1"/>
    <property type="molecule type" value="Genomic_DNA"/>
</dbReference>